<accession>A0A379U3Z1</accession>
<evidence type="ECO:0000313" key="1">
    <source>
        <dbReference type="EMBL" id="SUG57086.1"/>
    </source>
</evidence>
<dbReference type="AlphaFoldDB" id="A0A379U3Z1"/>
<protein>
    <submittedName>
        <fullName evidence="1">Uncharacterized protein</fullName>
    </submittedName>
</protein>
<dbReference type="EMBL" id="UGXH01000003">
    <property type="protein sequence ID" value="SUG57086.1"/>
    <property type="molecule type" value="Genomic_DNA"/>
</dbReference>
<proteinExistence type="predicted"/>
<dbReference type="Proteomes" id="UP000254633">
    <property type="component" value="Unassembled WGS sequence"/>
</dbReference>
<organism evidence="1 2">
    <name type="scientific">Salmonella diarizonae</name>
    <dbReference type="NCBI Taxonomy" id="59204"/>
    <lineage>
        <taxon>Bacteria</taxon>
        <taxon>Pseudomonadati</taxon>
        <taxon>Pseudomonadota</taxon>
        <taxon>Gammaproteobacteria</taxon>
        <taxon>Enterobacterales</taxon>
        <taxon>Enterobacteriaceae</taxon>
        <taxon>Salmonella</taxon>
    </lineage>
</organism>
<evidence type="ECO:0000313" key="2">
    <source>
        <dbReference type="Proteomes" id="UP000254633"/>
    </source>
</evidence>
<sequence length="44" mass="5225">MRKNVMKIRINHSRMNDSEGILSTPKLYLYHIFETFILATKTVN</sequence>
<reference evidence="1 2" key="1">
    <citation type="submission" date="2018-06" db="EMBL/GenBank/DDBJ databases">
        <authorList>
            <consortium name="Pathogen Informatics"/>
            <person name="Doyle S."/>
        </authorList>
    </citation>
    <scope>NUCLEOTIDE SEQUENCE [LARGE SCALE GENOMIC DNA]</scope>
    <source>
        <strain evidence="1 2">NCTC10060</strain>
    </source>
</reference>
<name>A0A379U3Z1_SALDZ</name>
<gene>
    <name evidence="1" type="ORF">NCTC10060_04290</name>
</gene>